<accession>A0A1M4YNP9</accession>
<dbReference type="GO" id="GO:0009279">
    <property type="term" value="C:cell outer membrane"/>
    <property type="evidence" value="ECO:0007669"/>
    <property type="project" value="UniProtKB-SubCell"/>
</dbReference>
<evidence type="ECO:0000256" key="1">
    <source>
        <dbReference type="ARBA" id="ARBA00004442"/>
    </source>
</evidence>
<evidence type="ECO:0000313" key="5">
    <source>
        <dbReference type="EMBL" id="SHF07132.1"/>
    </source>
</evidence>
<dbReference type="RefSeq" id="WP_073400148.1">
    <property type="nucleotide sequence ID" value="NZ_FQTV01000005.1"/>
</dbReference>
<keyword evidence="3" id="KW-0998">Cell outer membrane</keyword>
<dbReference type="STRING" id="1297750.SAMN05444405_10530"/>
<evidence type="ECO:0000256" key="2">
    <source>
        <dbReference type="ARBA" id="ARBA00023136"/>
    </source>
</evidence>
<keyword evidence="4" id="KW-0732">Signal</keyword>
<feature type="signal peptide" evidence="4">
    <location>
        <begin position="1"/>
        <end position="20"/>
    </location>
</feature>
<protein>
    <recommendedName>
        <fullName evidence="7">TonB dependent receptor</fullName>
    </recommendedName>
</protein>
<evidence type="ECO:0008006" key="7">
    <source>
        <dbReference type="Google" id="ProtNLM"/>
    </source>
</evidence>
<organism evidence="5 6">
    <name type="scientific">Bacteroides luti</name>
    <dbReference type="NCBI Taxonomy" id="1297750"/>
    <lineage>
        <taxon>Bacteria</taxon>
        <taxon>Pseudomonadati</taxon>
        <taxon>Bacteroidota</taxon>
        <taxon>Bacteroidia</taxon>
        <taxon>Bacteroidales</taxon>
        <taxon>Bacteroidaceae</taxon>
        <taxon>Bacteroides</taxon>
    </lineage>
</organism>
<keyword evidence="2" id="KW-0472">Membrane</keyword>
<name>A0A1M4YNP9_9BACE</name>
<evidence type="ECO:0000256" key="3">
    <source>
        <dbReference type="ARBA" id="ARBA00023237"/>
    </source>
</evidence>
<evidence type="ECO:0000256" key="4">
    <source>
        <dbReference type="SAM" id="SignalP"/>
    </source>
</evidence>
<dbReference type="EMBL" id="FQTV01000005">
    <property type="protein sequence ID" value="SHF07132.1"/>
    <property type="molecule type" value="Genomic_DNA"/>
</dbReference>
<evidence type="ECO:0000313" key="6">
    <source>
        <dbReference type="Proteomes" id="UP000184509"/>
    </source>
</evidence>
<gene>
    <name evidence="5" type="ORF">SAMN05444405_10530</name>
</gene>
<comment type="subcellular location">
    <subcellularLocation>
        <location evidence="1">Cell outer membrane</location>
    </subcellularLocation>
</comment>
<dbReference type="InterPro" id="IPR036942">
    <property type="entry name" value="Beta-barrel_TonB_sf"/>
</dbReference>
<proteinExistence type="predicted"/>
<dbReference type="Proteomes" id="UP000184509">
    <property type="component" value="Unassembled WGS sequence"/>
</dbReference>
<dbReference type="AlphaFoldDB" id="A0A1M4YNP9"/>
<feature type="chain" id="PRO_5013359109" description="TonB dependent receptor" evidence="4">
    <location>
        <begin position="21"/>
        <end position="570"/>
    </location>
</feature>
<dbReference type="SUPFAM" id="SSF56935">
    <property type="entry name" value="Porins"/>
    <property type="match status" value="1"/>
</dbReference>
<reference evidence="5 6" key="1">
    <citation type="submission" date="2016-11" db="EMBL/GenBank/DDBJ databases">
        <authorList>
            <person name="Jaros S."/>
            <person name="Januszkiewicz K."/>
            <person name="Wedrychowicz H."/>
        </authorList>
    </citation>
    <scope>NUCLEOTIDE SEQUENCE [LARGE SCALE GENOMIC DNA]</scope>
    <source>
        <strain evidence="5 6">DSM 26991</strain>
    </source>
</reference>
<dbReference type="OrthoDB" id="1264254at2"/>
<keyword evidence="6" id="KW-1185">Reference proteome</keyword>
<dbReference type="Gene3D" id="2.40.170.20">
    <property type="entry name" value="TonB-dependent receptor, beta-barrel domain"/>
    <property type="match status" value="1"/>
</dbReference>
<sequence>MKQRNNMLFAAALLSFSLTAAGQTAKKDSTLNRVVVVEKEYNPDIMDASKVNVLPKVQEPSVSKKEIEYNTLVMPFKSLDYVMKPITSNLDQAKASRGYARLGYGNNGNVDAKLNYLFNISRRDNLGVSASLDGMNATLKLPEIFETTYANSDWKSRYYRTNLDVDYQHKFDNMIFDAAVNLGTNNFNYHQFREIPDDIYTLVAIPQYTSKQHHSKFSIHAGISSFDKNLPLQFQAETNILSFKQSYSYKTSESIWRTKGDVYGFIGENQRVGIKAEMNSMFYSTDDFDVFDNYTSLELNPYYTYSDDSWKVRLGAHMDFSFGKGKTVQVAPDLEAQYLFANSYVAYAKIGGGRVLNDFRRFESLDPYAHLRQINDSYNQIDASLGLKANVGGGFWFDVFTGYSSVTDDLCFSVLDDYFSNIAKPSVSAMDTKHFYIGSNLKYAYKGVADFLLKGTYYSWESKEGIWMLMKPKFDIQFNADVKVLPELTINAGYQYVARNSVRLYSLTEADPQNIKLNPVNNLSLGATYNLFKGVSIFARFNNVLNQDYQYSYSYPVQGINFLGGLSFQF</sequence>